<dbReference type="GO" id="GO:0003677">
    <property type="term" value="F:DNA binding"/>
    <property type="evidence" value="ECO:0007669"/>
    <property type="project" value="UniProtKB-KW"/>
</dbReference>
<protein>
    <submittedName>
        <fullName evidence="5">Restriction endonuclease subunit S</fullName>
    </submittedName>
</protein>
<feature type="domain" description="Type I restriction modification DNA specificity" evidence="4">
    <location>
        <begin position="275"/>
        <end position="419"/>
    </location>
</feature>
<accession>A0A426QJN0</accession>
<sequence>MGKHRPYLELVDSNVPWLGKVPSHWRVHQLKRAVEGCVNGVWGSEPDGINDIAVIRVADFDRIGARVNVDDYTMRSITLNERRGRLLKSGDLLIEKSGGGDKQLVGAVVIHEKPLPAVTSNFVARMSPAPGYNPIFLKYVFHYLYSGRVNYPSIKQATGIQNLDSNQYLSEYFSFPPTEEQNGIASFLDHETTKIDRLIAKQERLIELLKEKRQAVISHAVTKGLNPDAPMKNSGVEWLGEVPAHWSVSRIKHAKSMRKNAFVDGPFGSNLKGEHFIDDGDVYVIESNFATQGILREGALKTISFDHFLTINRSETKGGDIIIAKIGAQFGKASILPSLSKQAVVSGNSLKLTVAKGIINNEYLCFVLGYLKERGAMDLIVNATAQPALSLGDMNNLEIPLPSLDEQKEILADIHKKLNKIDETIAAATRAIELMTEHRVALISATVTGKIDVRGWCKPDMELEKSNKTATA</sequence>
<comment type="caution">
    <text evidence="5">The sequence shown here is derived from an EMBL/GenBank/DDBJ whole genome shotgun (WGS) entry which is preliminary data.</text>
</comment>
<keyword evidence="5" id="KW-0255">Endonuclease</keyword>
<name>A0A426QJN0_9GAMM</name>
<dbReference type="InterPro" id="IPR000055">
    <property type="entry name" value="Restrct_endonuc_typeI_TRD"/>
</dbReference>
<dbReference type="Proteomes" id="UP000287798">
    <property type="component" value="Unassembled WGS sequence"/>
</dbReference>
<dbReference type="GO" id="GO:0009307">
    <property type="term" value="P:DNA restriction-modification system"/>
    <property type="evidence" value="ECO:0007669"/>
    <property type="project" value="UniProtKB-KW"/>
</dbReference>
<keyword evidence="3" id="KW-0238">DNA-binding</keyword>
<dbReference type="Gene3D" id="1.10.287.1120">
    <property type="entry name" value="Bipartite methylase S protein"/>
    <property type="match status" value="1"/>
</dbReference>
<dbReference type="Gene3D" id="3.90.220.20">
    <property type="entry name" value="DNA methylase specificity domains"/>
    <property type="match status" value="2"/>
</dbReference>
<dbReference type="SUPFAM" id="SSF116734">
    <property type="entry name" value="DNA methylase specificity domain"/>
    <property type="match status" value="2"/>
</dbReference>
<evidence type="ECO:0000256" key="3">
    <source>
        <dbReference type="ARBA" id="ARBA00023125"/>
    </source>
</evidence>
<reference evidence="5 6" key="1">
    <citation type="journal article" date="2010" name="Int. J. Syst. Evol. Microbiol.">
        <title>Thiohalobacter thiocyanaticus gen. nov., sp. nov., a moderately halophilic, sulfur-oxidizing gammaproteobacterium from hypersaline lakes, that utilizes thiocyanate.</title>
        <authorList>
            <person name="Sorokin D.Y."/>
            <person name="Kovaleva O.L."/>
            <person name="Tourova T.P."/>
            <person name="Muyzer G."/>
        </authorList>
    </citation>
    <scope>NUCLEOTIDE SEQUENCE [LARGE SCALE GENOMIC DNA]</scope>
    <source>
        <strain evidence="5 6">Hrh1</strain>
    </source>
</reference>
<keyword evidence="2" id="KW-0680">Restriction system</keyword>
<dbReference type="AlphaFoldDB" id="A0A426QJN0"/>
<keyword evidence="5" id="KW-0540">Nuclease</keyword>
<comment type="similarity">
    <text evidence="1">Belongs to the type-I restriction system S methylase family.</text>
</comment>
<dbReference type="PANTHER" id="PTHR43140:SF1">
    <property type="entry name" value="TYPE I RESTRICTION ENZYME ECOKI SPECIFICITY SUBUNIT"/>
    <property type="match status" value="1"/>
</dbReference>
<keyword evidence="6" id="KW-1185">Reference proteome</keyword>
<dbReference type="OrthoDB" id="9798929at2"/>
<dbReference type="RefSeq" id="WP_125181309.1">
    <property type="nucleotide sequence ID" value="NZ_QZMU01000001.1"/>
</dbReference>
<dbReference type="GO" id="GO:0004519">
    <property type="term" value="F:endonuclease activity"/>
    <property type="evidence" value="ECO:0007669"/>
    <property type="project" value="UniProtKB-KW"/>
</dbReference>
<keyword evidence="5" id="KW-0378">Hydrolase</keyword>
<dbReference type="InterPro" id="IPR044946">
    <property type="entry name" value="Restrct_endonuc_typeI_TRD_sf"/>
</dbReference>
<evidence type="ECO:0000259" key="4">
    <source>
        <dbReference type="Pfam" id="PF01420"/>
    </source>
</evidence>
<dbReference type="Pfam" id="PF01420">
    <property type="entry name" value="Methylase_S"/>
    <property type="match status" value="2"/>
</dbReference>
<evidence type="ECO:0000256" key="1">
    <source>
        <dbReference type="ARBA" id="ARBA00010923"/>
    </source>
</evidence>
<organism evidence="5 6">
    <name type="scientific">Thiohalobacter thiocyanaticus</name>
    <dbReference type="NCBI Taxonomy" id="585455"/>
    <lineage>
        <taxon>Bacteria</taxon>
        <taxon>Pseudomonadati</taxon>
        <taxon>Pseudomonadota</taxon>
        <taxon>Gammaproteobacteria</taxon>
        <taxon>Thiohalobacterales</taxon>
        <taxon>Thiohalobacteraceae</taxon>
        <taxon>Thiohalobacter</taxon>
    </lineage>
</organism>
<evidence type="ECO:0000313" key="5">
    <source>
        <dbReference type="EMBL" id="RRQ21969.1"/>
    </source>
</evidence>
<dbReference type="InterPro" id="IPR051212">
    <property type="entry name" value="Type-I_RE_S_subunit"/>
</dbReference>
<feature type="domain" description="Type I restriction modification DNA specificity" evidence="4">
    <location>
        <begin position="85"/>
        <end position="196"/>
    </location>
</feature>
<gene>
    <name evidence="5" type="ORF">D6C00_08420</name>
</gene>
<dbReference type="PANTHER" id="PTHR43140">
    <property type="entry name" value="TYPE-1 RESTRICTION ENZYME ECOKI SPECIFICITY PROTEIN"/>
    <property type="match status" value="1"/>
</dbReference>
<dbReference type="EMBL" id="QZMU01000001">
    <property type="protein sequence ID" value="RRQ21969.1"/>
    <property type="molecule type" value="Genomic_DNA"/>
</dbReference>
<evidence type="ECO:0000313" key="6">
    <source>
        <dbReference type="Proteomes" id="UP000287798"/>
    </source>
</evidence>
<evidence type="ECO:0000256" key="2">
    <source>
        <dbReference type="ARBA" id="ARBA00022747"/>
    </source>
</evidence>
<proteinExistence type="inferred from homology"/>